<gene>
    <name evidence="2" type="ORF">WOLCODRAFT_19721</name>
</gene>
<organism evidence="2 3">
    <name type="scientific">Wolfiporia cocos (strain MD-104)</name>
    <name type="common">Brown rot fungus</name>
    <dbReference type="NCBI Taxonomy" id="742152"/>
    <lineage>
        <taxon>Eukaryota</taxon>
        <taxon>Fungi</taxon>
        <taxon>Dikarya</taxon>
        <taxon>Basidiomycota</taxon>
        <taxon>Agaricomycotina</taxon>
        <taxon>Agaricomycetes</taxon>
        <taxon>Polyporales</taxon>
        <taxon>Phaeolaceae</taxon>
        <taxon>Wolfiporia</taxon>
    </lineage>
</organism>
<dbReference type="Proteomes" id="UP000218811">
    <property type="component" value="Unassembled WGS sequence"/>
</dbReference>
<accession>A0A2H3JG86</accession>
<dbReference type="OrthoDB" id="3265169at2759"/>
<dbReference type="AlphaFoldDB" id="A0A2H3JG86"/>
<protein>
    <submittedName>
        <fullName evidence="2">Uncharacterized protein</fullName>
    </submittedName>
</protein>
<dbReference type="EMBL" id="KB467843">
    <property type="protein sequence ID" value="PCH35017.1"/>
    <property type="molecule type" value="Genomic_DNA"/>
</dbReference>
<name>A0A2H3JG86_WOLCO</name>
<proteinExistence type="predicted"/>
<keyword evidence="3" id="KW-1185">Reference proteome</keyword>
<sequence length="252" mass="26477">MHYPGTPSSMSSRSSSSAGCPPNAPIISPKALPSSPLPTAAHLPGRNMPPPPAPYMRTVELPTPPAVPAPNCTHHHFFSHQTDRSSPANLRADGLLTPPSTPVKAAGLGAPVALHPLLAAPPQLRLRLTDALEHAQFSSAYSARSLREAAATPVSACIVVKIMHGIFTAVARPPPGRALAVEDVLAAVLAELWRAPLPRELSRFPPDVQVAASMRSGGDLRCVDLFGPRTHFAGLQVTHVADGITYCELLLA</sequence>
<dbReference type="OMA" id="HEARCFT"/>
<dbReference type="STRING" id="742152.A0A2H3JG86"/>
<evidence type="ECO:0000256" key="1">
    <source>
        <dbReference type="SAM" id="MobiDB-lite"/>
    </source>
</evidence>
<evidence type="ECO:0000313" key="3">
    <source>
        <dbReference type="Proteomes" id="UP000218811"/>
    </source>
</evidence>
<feature type="compositionally biased region" description="Low complexity" evidence="1">
    <location>
        <begin position="8"/>
        <end position="17"/>
    </location>
</feature>
<reference evidence="2 3" key="1">
    <citation type="journal article" date="2012" name="Science">
        <title>The Paleozoic origin of enzymatic lignin decomposition reconstructed from 31 fungal genomes.</title>
        <authorList>
            <person name="Floudas D."/>
            <person name="Binder M."/>
            <person name="Riley R."/>
            <person name="Barry K."/>
            <person name="Blanchette R.A."/>
            <person name="Henrissat B."/>
            <person name="Martinez A.T."/>
            <person name="Otillar R."/>
            <person name="Spatafora J.W."/>
            <person name="Yadav J.S."/>
            <person name="Aerts A."/>
            <person name="Benoit I."/>
            <person name="Boyd A."/>
            <person name="Carlson A."/>
            <person name="Copeland A."/>
            <person name="Coutinho P.M."/>
            <person name="de Vries R.P."/>
            <person name="Ferreira P."/>
            <person name="Findley K."/>
            <person name="Foster B."/>
            <person name="Gaskell J."/>
            <person name="Glotzer D."/>
            <person name="Gorecki P."/>
            <person name="Heitman J."/>
            <person name="Hesse C."/>
            <person name="Hori C."/>
            <person name="Igarashi K."/>
            <person name="Jurgens J.A."/>
            <person name="Kallen N."/>
            <person name="Kersten P."/>
            <person name="Kohler A."/>
            <person name="Kuees U."/>
            <person name="Kumar T.K.A."/>
            <person name="Kuo A."/>
            <person name="LaButti K."/>
            <person name="Larrondo L.F."/>
            <person name="Lindquist E."/>
            <person name="Ling A."/>
            <person name="Lombard V."/>
            <person name="Lucas S."/>
            <person name="Lundell T."/>
            <person name="Martin R."/>
            <person name="McLaughlin D.J."/>
            <person name="Morgenstern I."/>
            <person name="Morin E."/>
            <person name="Murat C."/>
            <person name="Nagy L.G."/>
            <person name="Nolan M."/>
            <person name="Ohm R.A."/>
            <person name="Patyshakuliyeva A."/>
            <person name="Rokas A."/>
            <person name="Ruiz-Duenas F.J."/>
            <person name="Sabat G."/>
            <person name="Salamov A."/>
            <person name="Samejima M."/>
            <person name="Schmutz J."/>
            <person name="Slot J.C."/>
            <person name="St John F."/>
            <person name="Stenlid J."/>
            <person name="Sun H."/>
            <person name="Sun S."/>
            <person name="Syed K."/>
            <person name="Tsang A."/>
            <person name="Wiebenga A."/>
            <person name="Young D."/>
            <person name="Pisabarro A."/>
            <person name="Eastwood D.C."/>
            <person name="Martin F."/>
            <person name="Cullen D."/>
            <person name="Grigoriev I.V."/>
            <person name="Hibbett D.S."/>
        </authorList>
    </citation>
    <scope>NUCLEOTIDE SEQUENCE [LARGE SCALE GENOMIC DNA]</scope>
    <source>
        <strain evidence="2 3">MD-104</strain>
    </source>
</reference>
<feature type="region of interest" description="Disordered" evidence="1">
    <location>
        <begin position="1"/>
        <end position="57"/>
    </location>
</feature>
<evidence type="ECO:0000313" key="2">
    <source>
        <dbReference type="EMBL" id="PCH35017.1"/>
    </source>
</evidence>